<dbReference type="RefSeq" id="WP_137099558.1">
    <property type="nucleotide sequence ID" value="NZ_CP039865.1"/>
</dbReference>
<evidence type="ECO:0000313" key="1">
    <source>
        <dbReference type="EMBL" id="QCK86226.1"/>
    </source>
</evidence>
<evidence type="ECO:0000313" key="2">
    <source>
        <dbReference type="Proteomes" id="UP000298588"/>
    </source>
</evidence>
<dbReference type="AlphaFoldDB" id="A0A4D7QLF5"/>
<proteinExistence type="predicted"/>
<gene>
    <name evidence="1" type="ORF">E8L99_10905</name>
</gene>
<name>A0A4D7QLF5_9HYPH</name>
<dbReference type="OrthoDB" id="9812058at2"/>
<reference evidence="1 2" key="1">
    <citation type="submission" date="2019-04" db="EMBL/GenBank/DDBJ databases">
        <title>Phreatobacter aquaticus sp. nov.</title>
        <authorList>
            <person name="Choi A."/>
            <person name="Baek K."/>
        </authorList>
    </citation>
    <scope>NUCLEOTIDE SEQUENCE [LARGE SCALE GENOMIC DNA]</scope>
    <source>
        <strain evidence="1 2">NMCR1094</strain>
    </source>
</reference>
<dbReference type="KEGG" id="paqt:E8L99_10905"/>
<keyword evidence="2" id="KW-1185">Reference proteome</keyword>
<organism evidence="1 2">
    <name type="scientific">Phreatobacter aquaticus</name>
    <dbReference type="NCBI Taxonomy" id="2570229"/>
    <lineage>
        <taxon>Bacteria</taxon>
        <taxon>Pseudomonadati</taxon>
        <taxon>Pseudomonadota</taxon>
        <taxon>Alphaproteobacteria</taxon>
        <taxon>Hyphomicrobiales</taxon>
        <taxon>Phreatobacteraceae</taxon>
        <taxon>Phreatobacter</taxon>
    </lineage>
</organism>
<sequence length="97" mass="10387">MPRALAGLDMNEVFTSEDMDEMTVAFDAAVHRLDDVLADSISHHAIASVIVQHYALGIRDKMVLMASAVDAARGAHGETPRGAIAWRGQRETALTAA</sequence>
<accession>A0A4D7QLF5</accession>
<protein>
    <submittedName>
        <fullName evidence="1">Uncharacterized protein</fullName>
    </submittedName>
</protein>
<dbReference type="EMBL" id="CP039865">
    <property type="protein sequence ID" value="QCK86226.1"/>
    <property type="molecule type" value="Genomic_DNA"/>
</dbReference>
<dbReference type="Proteomes" id="UP000298588">
    <property type="component" value="Chromosome"/>
</dbReference>